<reference evidence="1" key="1">
    <citation type="submission" date="2020-02" db="EMBL/GenBank/DDBJ databases">
        <authorList>
            <person name="Meier V. D."/>
        </authorList>
    </citation>
    <scope>NUCLEOTIDE SEQUENCE</scope>
    <source>
        <strain evidence="1">AVDCRST_MAG77</strain>
    </source>
</reference>
<dbReference type="EMBL" id="CADCTC010000033">
    <property type="protein sequence ID" value="CAA9221325.1"/>
    <property type="molecule type" value="Genomic_DNA"/>
</dbReference>
<proteinExistence type="predicted"/>
<organism evidence="1">
    <name type="scientific">uncultured Chloroflexota bacterium</name>
    <dbReference type="NCBI Taxonomy" id="166587"/>
    <lineage>
        <taxon>Bacteria</taxon>
        <taxon>Bacillati</taxon>
        <taxon>Chloroflexota</taxon>
        <taxon>environmental samples</taxon>
    </lineage>
</organism>
<gene>
    <name evidence="1" type="ORF">AVDCRST_MAG77-478</name>
</gene>
<dbReference type="AlphaFoldDB" id="A0A6J4HG23"/>
<protein>
    <submittedName>
        <fullName evidence="1">Uncharacterized protein</fullName>
    </submittedName>
</protein>
<evidence type="ECO:0000313" key="1">
    <source>
        <dbReference type="EMBL" id="CAA9221325.1"/>
    </source>
</evidence>
<sequence length="96" mass="10912">MPFDGLRVNGPPFAGYTAGMSDGGQVLGWGLWNERLTEWFNPGTRKPYYPTREAALRMVPLARRQYSMGAWELREYRLEDLIDSPDGSVSQDAENQ</sequence>
<name>A0A6J4HG23_9CHLR</name>
<accession>A0A6J4HG23</accession>